<gene>
    <name evidence="4" type="ORF">J0M35_02570</name>
</gene>
<proteinExistence type="predicted"/>
<evidence type="ECO:0000256" key="2">
    <source>
        <dbReference type="PROSITE-ProRule" id="PRU00169"/>
    </source>
</evidence>
<sequence>MKVLIIDDEEDFRTVASSCLGLLNGAEVLEAGSGQEGIKIACDEKPDVILLDLCMPGMDGTKTLENLRKEPEASEVPVIFCTTKGMFEQFEEMKAMGALAVITKPFDPLRLYDQINTILTNAGKLPCAESSE</sequence>
<dbReference type="PROSITE" id="PS50110">
    <property type="entry name" value="RESPONSE_REGULATORY"/>
    <property type="match status" value="1"/>
</dbReference>
<dbReference type="SUPFAM" id="SSF52172">
    <property type="entry name" value="CheY-like"/>
    <property type="match status" value="1"/>
</dbReference>
<name>A0A8J7P6L0_9BACT</name>
<dbReference type="Gene3D" id="3.40.50.2300">
    <property type="match status" value="1"/>
</dbReference>
<feature type="modified residue" description="4-aspartylphosphate" evidence="2">
    <location>
        <position position="52"/>
    </location>
</feature>
<dbReference type="SMART" id="SM00448">
    <property type="entry name" value="REC"/>
    <property type="match status" value="1"/>
</dbReference>
<reference evidence="4" key="1">
    <citation type="submission" date="2021-02" db="EMBL/GenBank/DDBJ databases">
        <title>Genome-Resolved Metagenomics of a Microbial Community Performing Photosynthetic Biological Nutrient Removal.</title>
        <authorList>
            <person name="Mcdaniel E.A."/>
        </authorList>
    </citation>
    <scope>NUCLEOTIDE SEQUENCE</scope>
    <source>
        <strain evidence="4">UWPOB_OBS1</strain>
    </source>
</reference>
<organism evidence="4 5">
    <name type="scientific">Candidatus Obscuribacter phosphatis</name>
    <dbReference type="NCBI Taxonomy" id="1906157"/>
    <lineage>
        <taxon>Bacteria</taxon>
        <taxon>Bacillati</taxon>
        <taxon>Candidatus Melainabacteria</taxon>
        <taxon>Candidatus Obscuribacterales</taxon>
        <taxon>Candidatus Obscuribacteraceae</taxon>
        <taxon>Candidatus Obscuribacter</taxon>
    </lineage>
</organism>
<comment type="caution">
    <text evidence="4">The sequence shown here is derived from an EMBL/GenBank/DDBJ whole genome shotgun (WGS) entry which is preliminary data.</text>
</comment>
<dbReference type="InterPro" id="IPR050595">
    <property type="entry name" value="Bact_response_regulator"/>
</dbReference>
<dbReference type="InterPro" id="IPR011006">
    <property type="entry name" value="CheY-like_superfamily"/>
</dbReference>
<protein>
    <submittedName>
        <fullName evidence="4">Response regulator</fullName>
    </submittedName>
</protein>
<accession>A0A8J7P6L0</accession>
<dbReference type="GO" id="GO:0000160">
    <property type="term" value="P:phosphorelay signal transduction system"/>
    <property type="evidence" value="ECO:0007669"/>
    <property type="project" value="InterPro"/>
</dbReference>
<dbReference type="EMBL" id="JAFLCK010000002">
    <property type="protein sequence ID" value="MBN8659219.1"/>
    <property type="molecule type" value="Genomic_DNA"/>
</dbReference>
<dbReference type="Pfam" id="PF00072">
    <property type="entry name" value="Response_reg"/>
    <property type="match status" value="1"/>
</dbReference>
<feature type="domain" description="Response regulatory" evidence="3">
    <location>
        <begin position="2"/>
        <end position="119"/>
    </location>
</feature>
<evidence type="ECO:0000313" key="5">
    <source>
        <dbReference type="Proteomes" id="UP000664277"/>
    </source>
</evidence>
<evidence type="ECO:0000313" key="4">
    <source>
        <dbReference type="EMBL" id="MBN8659219.1"/>
    </source>
</evidence>
<evidence type="ECO:0000256" key="1">
    <source>
        <dbReference type="ARBA" id="ARBA00022553"/>
    </source>
</evidence>
<dbReference type="AlphaFoldDB" id="A0A8J7P6L0"/>
<dbReference type="PANTHER" id="PTHR44591:SF22">
    <property type="entry name" value="CHEY SUBFAMILY"/>
    <property type="match status" value="1"/>
</dbReference>
<evidence type="ECO:0000259" key="3">
    <source>
        <dbReference type="PROSITE" id="PS50110"/>
    </source>
</evidence>
<dbReference type="InterPro" id="IPR001789">
    <property type="entry name" value="Sig_transdc_resp-reg_receiver"/>
</dbReference>
<keyword evidence="1 2" id="KW-0597">Phosphoprotein</keyword>
<dbReference type="PANTHER" id="PTHR44591">
    <property type="entry name" value="STRESS RESPONSE REGULATOR PROTEIN 1"/>
    <property type="match status" value="1"/>
</dbReference>
<dbReference type="Proteomes" id="UP000664277">
    <property type="component" value="Unassembled WGS sequence"/>
</dbReference>